<evidence type="ECO:0000313" key="2">
    <source>
        <dbReference type="EMBL" id="ORW77751.1"/>
    </source>
</evidence>
<evidence type="ECO:0000313" key="3">
    <source>
        <dbReference type="Proteomes" id="UP000193087"/>
    </source>
</evidence>
<name>A0A1X2CPH1_9MYCO</name>
<reference evidence="2 3" key="1">
    <citation type="submission" date="2016-01" db="EMBL/GenBank/DDBJ databases">
        <title>The new phylogeny of the genus Mycobacterium.</title>
        <authorList>
            <person name="Tarcisio F."/>
            <person name="Conor M."/>
            <person name="Antonella G."/>
            <person name="Elisabetta G."/>
            <person name="Giulia F.S."/>
            <person name="Sara T."/>
            <person name="Anna F."/>
            <person name="Clotilde B."/>
            <person name="Roberto B."/>
            <person name="Veronica D.S."/>
            <person name="Fabio R."/>
            <person name="Monica P."/>
            <person name="Olivier J."/>
            <person name="Enrico T."/>
            <person name="Nicola S."/>
        </authorList>
    </citation>
    <scope>NUCLEOTIDE SEQUENCE [LARGE SCALE GENOMIC DNA]</scope>
    <source>
        <strain evidence="2 3">DSM 45176</strain>
    </source>
</reference>
<dbReference type="Pfam" id="PF14832">
    <property type="entry name" value="Tautomerase_3"/>
    <property type="match status" value="1"/>
</dbReference>
<dbReference type="EMBL" id="LQPQ01000088">
    <property type="protein sequence ID" value="ORW77751.1"/>
    <property type="molecule type" value="Genomic_DNA"/>
</dbReference>
<feature type="domain" description="Tautomerase cis-CaaD-like" evidence="1">
    <location>
        <begin position="1"/>
        <end position="132"/>
    </location>
</feature>
<dbReference type="Gene3D" id="3.30.429.10">
    <property type="entry name" value="Macrophage Migration Inhibitory Factor"/>
    <property type="match status" value="1"/>
</dbReference>
<proteinExistence type="predicted"/>
<evidence type="ECO:0000259" key="1">
    <source>
        <dbReference type="Pfam" id="PF14832"/>
    </source>
</evidence>
<organism evidence="2 3">
    <name type="scientific">Mycobacterium riyadhense</name>
    <dbReference type="NCBI Taxonomy" id="486698"/>
    <lineage>
        <taxon>Bacteria</taxon>
        <taxon>Bacillati</taxon>
        <taxon>Actinomycetota</taxon>
        <taxon>Actinomycetes</taxon>
        <taxon>Mycobacteriales</taxon>
        <taxon>Mycobacteriaceae</taxon>
        <taxon>Mycobacterium</taxon>
    </lineage>
</organism>
<comment type="caution">
    <text evidence="2">The sequence shown here is derived from an EMBL/GenBank/DDBJ whole genome shotgun (WGS) entry which is preliminary data.</text>
</comment>
<dbReference type="AlphaFoldDB" id="A0A1X2CPH1"/>
<gene>
    <name evidence="2" type="ORF">AWC22_20695</name>
</gene>
<dbReference type="InterPro" id="IPR014347">
    <property type="entry name" value="Tautomerase/MIF_sf"/>
</dbReference>
<dbReference type="RefSeq" id="WP_085250870.1">
    <property type="nucleotide sequence ID" value="NZ_CAJMWJ010000001.1"/>
</dbReference>
<dbReference type="GeneID" id="93493775"/>
<dbReference type="SUPFAM" id="SSF55331">
    <property type="entry name" value="Tautomerase/MIF"/>
    <property type="match status" value="1"/>
</dbReference>
<sequence>MPFYQCLVPAGSLSADTRAQLAKAITEIHCDVTGAPRGFVNVMFAEYDPTCYFTAGRLNTCSVINGNIRAGRDRETRARLLTELSEAWVAITGQDARSLLIGLNDVDPTSIMEAGLIMPAPGEEAQWLEQNQEVLGELLASQ</sequence>
<dbReference type="STRING" id="486698.AWC22_20695"/>
<dbReference type="Proteomes" id="UP000193087">
    <property type="component" value="Unassembled WGS sequence"/>
</dbReference>
<dbReference type="OrthoDB" id="118855at2"/>
<accession>A0A1X2CPH1</accession>
<dbReference type="InterPro" id="IPR028116">
    <property type="entry name" value="Cis-CaaD-like"/>
</dbReference>
<keyword evidence="3" id="KW-1185">Reference proteome</keyword>
<protein>
    <recommendedName>
        <fullName evidence="1">Tautomerase cis-CaaD-like domain-containing protein</fullName>
    </recommendedName>
</protein>